<dbReference type="Proteomes" id="UP000787472">
    <property type="component" value="Unassembled WGS sequence"/>
</dbReference>
<gene>
    <name evidence="9 12" type="primary">lspA</name>
    <name evidence="12" type="ORF">G8770_05250</name>
</gene>
<dbReference type="PANTHER" id="PTHR33695:SF1">
    <property type="entry name" value="LIPOPROTEIN SIGNAL PEPTIDASE"/>
    <property type="match status" value="1"/>
</dbReference>
<feature type="active site" evidence="9">
    <location>
        <position position="139"/>
    </location>
</feature>
<keyword evidence="8 9" id="KW-0472">Membrane</keyword>
<comment type="catalytic activity">
    <reaction evidence="9 10">
        <text>Release of signal peptides from bacterial membrane prolipoproteins. Hydrolyzes -Xaa-Yaa-Zaa-|-(S,diacylglyceryl)Cys-, in which Xaa is hydrophobic (preferably Leu), and Yaa (Ala or Ser) and Zaa (Gly or Ala) have small, neutral side chains.</text>
        <dbReference type="EC" id="3.4.23.36"/>
    </reaction>
</comment>
<evidence type="ECO:0000256" key="2">
    <source>
        <dbReference type="ARBA" id="ARBA00022475"/>
    </source>
</evidence>
<protein>
    <recommendedName>
        <fullName evidence="9">Lipoprotein signal peptidase</fullName>
        <ecNumber evidence="9">3.4.23.36</ecNumber>
    </recommendedName>
    <alternativeName>
        <fullName evidence="9">Prolipoprotein signal peptidase</fullName>
    </alternativeName>
    <alternativeName>
        <fullName evidence="9">Signal peptidase II</fullName>
        <shortName evidence="9">SPase II</shortName>
    </alternativeName>
</protein>
<comment type="pathway">
    <text evidence="9">Protein modification; lipoprotein biosynthesis (signal peptide cleavage).</text>
</comment>
<dbReference type="NCBIfam" id="TIGR00077">
    <property type="entry name" value="lspA"/>
    <property type="match status" value="1"/>
</dbReference>
<reference evidence="12" key="1">
    <citation type="submission" date="2020-03" db="EMBL/GenBank/DDBJ databases">
        <authorList>
            <person name="Guo F."/>
        </authorList>
    </citation>
    <scope>NUCLEOTIDE SEQUENCE</scope>
    <source>
        <strain evidence="12">JCM 30134</strain>
    </source>
</reference>
<comment type="caution">
    <text evidence="12">The sequence shown here is derived from an EMBL/GenBank/DDBJ whole genome shotgun (WGS) entry which is preliminary data.</text>
</comment>
<dbReference type="EMBL" id="JAAONZ010000003">
    <property type="protein sequence ID" value="NHO64946.1"/>
    <property type="molecule type" value="Genomic_DNA"/>
</dbReference>
<dbReference type="PRINTS" id="PR00781">
    <property type="entry name" value="LIPOSIGPTASE"/>
</dbReference>
<evidence type="ECO:0000256" key="8">
    <source>
        <dbReference type="ARBA" id="ARBA00023136"/>
    </source>
</evidence>
<sequence>MTVNKSVWKWYGLAALIIVLDQLSKNWVSENFTYGVPWVITDFFNFTLLHNKGAAFSFLSDAGGWQRWFFGAVAAVVSCVLVWWMARLDASKRWELMALALVLGGAIGNLYDRAVLGYVVDFIVVHYRDHFWPAFNLADSAICVGAGMLIVDSFRSGKKAVATPEPK</sequence>
<evidence type="ECO:0000256" key="5">
    <source>
        <dbReference type="ARBA" id="ARBA00022750"/>
    </source>
</evidence>
<keyword evidence="4 9" id="KW-0812">Transmembrane</keyword>
<dbReference type="GO" id="GO:0005886">
    <property type="term" value="C:plasma membrane"/>
    <property type="evidence" value="ECO:0007669"/>
    <property type="project" value="UniProtKB-SubCell"/>
</dbReference>
<name>A0A9E5JUS3_9GAMM</name>
<evidence type="ECO:0000256" key="6">
    <source>
        <dbReference type="ARBA" id="ARBA00022801"/>
    </source>
</evidence>
<dbReference type="GO" id="GO:0004190">
    <property type="term" value="F:aspartic-type endopeptidase activity"/>
    <property type="evidence" value="ECO:0007669"/>
    <property type="project" value="UniProtKB-UniRule"/>
</dbReference>
<comment type="similarity">
    <text evidence="1 9 11">Belongs to the peptidase A8 family.</text>
</comment>
<feature type="transmembrane region" description="Helical" evidence="9">
    <location>
        <begin position="68"/>
        <end position="86"/>
    </location>
</feature>
<organism evidence="12 13">
    <name type="scientific">Pseudomaricurvus hydrocarbonicus</name>
    <dbReference type="NCBI Taxonomy" id="1470433"/>
    <lineage>
        <taxon>Bacteria</taxon>
        <taxon>Pseudomonadati</taxon>
        <taxon>Pseudomonadota</taxon>
        <taxon>Gammaproteobacteria</taxon>
        <taxon>Cellvibrionales</taxon>
        <taxon>Cellvibrionaceae</taxon>
        <taxon>Pseudomaricurvus</taxon>
    </lineage>
</organism>
<keyword evidence="6 9" id="KW-0378">Hydrolase</keyword>
<dbReference type="HAMAP" id="MF_00161">
    <property type="entry name" value="LspA"/>
    <property type="match status" value="1"/>
</dbReference>
<dbReference type="PROSITE" id="PS00855">
    <property type="entry name" value="SPASE_II"/>
    <property type="match status" value="1"/>
</dbReference>
<feature type="transmembrane region" description="Helical" evidence="9">
    <location>
        <begin position="131"/>
        <end position="151"/>
    </location>
</feature>
<comment type="subcellular location">
    <subcellularLocation>
        <location evidence="9">Cell membrane</location>
        <topology evidence="9">Multi-pass membrane protein</topology>
    </subcellularLocation>
</comment>
<dbReference type="AlphaFoldDB" id="A0A9E5JUS3"/>
<evidence type="ECO:0000256" key="11">
    <source>
        <dbReference type="RuleBase" id="RU004181"/>
    </source>
</evidence>
<keyword evidence="2 9" id="KW-1003">Cell membrane</keyword>
<keyword evidence="12" id="KW-0449">Lipoprotein</keyword>
<evidence type="ECO:0000256" key="4">
    <source>
        <dbReference type="ARBA" id="ARBA00022692"/>
    </source>
</evidence>
<accession>A0A9E5JUS3</accession>
<proteinExistence type="inferred from homology"/>
<evidence type="ECO:0000256" key="7">
    <source>
        <dbReference type="ARBA" id="ARBA00022989"/>
    </source>
</evidence>
<dbReference type="GO" id="GO:0006508">
    <property type="term" value="P:proteolysis"/>
    <property type="evidence" value="ECO:0007669"/>
    <property type="project" value="UniProtKB-KW"/>
</dbReference>
<dbReference type="EC" id="3.4.23.36" evidence="9"/>
<dbReference type="PANTHER" id="PTHR33695">
    <property type="entry name" value="LIPOPROTEIN SIGNAL PEPTIDASE"/>
    <property type="match status" value="1"/>
</dbReference>
<evidence type="ECO:0000256" key="1">
    <source>
        <dbReference type="ARBA" id="ARBA00006139"/>
    </source>
</evidence>
<evidence type="ECO:0000313" key="12">
    <source>
        <dbReference type="EMBL" id="NHO64946.1"/>
    </source>
</evidence>
<feature type="transmembrane region" description="Helical" evidence="9">
    <location>
        <begin position="7"/>
        <end position="24"/>
    </location>
</feature>
<keyword evidence="5 9" id="KW-0064">Aspartyl protease</keyword>
<keyword evidence="13" id="KW-1185">Reference proteome</keyword>
<evidence type="ECO:0000256" key="9">
    <source>
        <dbReference type="HAMAP-Rule" id="MF_00161"/>
    </source>
</evidence>
<evidence type="ECO:0000313" key="13">
    <source>
        <dbReference type="Proteomes" id="UP000787472"/>
    </source>
</evidence>
<evidence type="ECO:0000256" key="10">
    <source>
        <dbReference type="RuleBase" id="RU000594"/>
    </source>
</evidence>
<evidence type="ECO:0000256" key="3">
    <source>
        <dbReference type="ARBA" id="ARBA00022670"/>
    </source>
</evidence>
<dbReference type="Pfam" id="PF01252">
    <property type="entry name" value="Peptidase_A8"/>
    <property type="match status" value="1"/>
</dbReference>
<comment type="function">
    <text evidence="9 10">This protein specifically catalyzes the removal of signal peptides from prolipoproteins.</text>
</comment>
<dbReference type="InterPro" id="IPR001872">
    <property type="entry name" value="Peptidase_A8"/>
</dbReference>
<keyword evidence="3 9" id="KW-0645">Protease</keyword>
<keyword evidence="7 9" id="KW-1133">Transmembrane helix</keyword>
<dbReference type="RefSeq" id="WP_167182770.1">
    <property type="nucleotide sequence ID" value="NZ_JAAONZ010000003.1"/>
</dbReference>
<feature type="active site" evidence="9">
    <location>
        <position position="121"/>
    </location>
</feature>
<feature type="transmembrane region" description="Helical" evidence="9">
    <location>
        <begin position="93"/>
        <end position="111"/>
    </location>
</feature>